<feature type="signal peptide" evidence="1">
    <location>
        <begin position="1"/>
        <end position="17"/>
    </location>
</feature>
<dbReference type="EMBL" id="BAAADD010000011">
    <property type="protein sequence ID" value="GAA0585028.1"/>
    <property type="molecule type" value="Genomic_DNA"/>
</dbReference>
<keyword evidence="3" id="KW-1185">Reference proteome</keyword>
<proteinExistence type="predicted"/>
<dbReference type="Proteomes" id="UP001499951">
    <property type="component" value="Unassembled WGS sequence"/>
</dbReference>
<evidence type="ECO:0000256" key="1">
    <source>
        <dbReference type="SAM" id="SignalP"/>
    </source>
</evidence>
<feature type="chain" id="PRO_5045708276" description="DUF3757 domain-containing protein" evidence="1">
    <location>
        <begin position="18"/>
        <end position="161"/>
    </location>
</feature>
<evidence type="ECO:0008006" key="4">
    <source>
        <dbReference type="Google" id="ProtNLM"/>
    </source>
</evidence>
<accession>A0ABN1F8E6</accession>
<evidence type="ECO:0000313" key="2">
    <source>
        <dbReference type="EMBL" id="GAA0585028.1"/>
    </source>
</evidence>
<reference evidence="2 3" key="1">
    <citation type="journal article" date="2019" name="Int. J. Syst. Evol. Microbiol.">
        <title>The Global Catalogue of Microorganisms (GCM) 10K type strain sequencing project: providing services to taxonomists for standard genome sequencing and annotation.</title>
        <authorList>
            <consortium name="The Broad Institute Genomics Platform"/>
            <consortium name="The Broad Institute Genome Sequencing Center for Infectious Disease"/>
            <person name="Wu L."/>
            <person name="Ma J."/>
        </authorList>
    </citation>
    <scope>NUCLEOTIDE SEQUENCE [LARGE SCALE GENOMIC DNA]</scope>
    <source>
        <strain evidence="2 3">JCM 15089</strain>
    </source>
</reference>
<organism evidence="2 3">
    <name type="scientific">Rhizomicrobium electricum</name>
    <dbReference type="NCBI Taxonomy" id="480070"/>
    <lineage>
        <taxon>Bacteria</taxon>
        <taxon>Pseudomonadati</taxon>
        <taxon>Pseudomonadota</taxon>
        <taxon>Alphaproteobacteria</taxon>
        <taxon>Micropepsales</taxon>
        <taxon>Micropepsaceae</taxon>
        <taxon>Rhizomicrobium</taxon>
    </lineage>
</organism>
<dbReference type="RefSeq" id="WP_166929208.1">
    <property type="nucleotide sequence ID" value="NZ_BAAADD010000011.1"/>
</dbReference>
<gene>
    <name evidence="2" type="ORF">GCM10008942_37410</name>
</gene>
<evidence type="ECO:0000313" key="3">
    <source>
        <dbReference type="Proteomes" id="UP001499951"/>
    </source>
</evidence>
<comment type="caution">
    <text evidence="2">The sequence shown here is derived from an EMBL/GenBank/DDBJ whole genome shotgun (WGS) entry which is preliminary data.</text>
</comment>
<name>A0ABN1F8E6_9PROT</name>
<protein>
    <recommendedName>
        <fullName evidence="4">DUF3757 domain-containing protein</fullName>
    </recommendedName>
</protein>
<sequence>MKWMVLVGVLMLAPAAAQDVPRHVSTAEDCEIFAVVAKARLGWTATKPPEGSFSAEITEYDGDPAATGRPNRTFVAICPWKELGLAEPSGNSKLKWYSLGRPKYAGNGSASVLVSRTEFQDETYSTAPRVDFEVCHLSKRDSRWQIKQCAKPAGSTTVFHP</sequence>
<keyword evidence="1" id="KW-0732">Signal</keyword>